<feature type="binding site" evidence="14">
    <location>
        <begin position="213"/>
        <end position="215"/>
    </location>
    <ligand>
        <name>S-adenosyl-L-methionine</name>
        <dbReference type="ChEBI" id="CHEBI:59789"/>
    </ligand>
</feature>
<keyword evidence="10 14" id="KW-0479">Metal-binding</keyword>
<dbReference type="InterPro" id="IPR004383">
    <property type="entry name" value="rRNA_lsu_MTrfase_RlmN/Cfr"/>
</dbReference>
<keyword evidence="9 14" id="KW-0819">tRNA processing</keyword>
<dbReference type="InterPro" id="IPR048641">
    <property type="entry name" value="RlmN_N"/>
</dbReference>
<keyword evidence="5 14" id="KW-0698">rRNA processing</keyword>
<name>A0A7V3YHT7_9BACT</name>
<organism evidence="16">
    <name type="scientific">Candidatus Caldatribacterium californiense</name>
    <dbReference type="NCBI Taxonomy" id="1454726"/>
    <lineage>
        <taxon>Bacteria</taxon>
        <taxon>Pseudomonadati</taxon>
        <taxon>Atribacterota</taxon>
        <taxon>Atribacteria</taxon>
        <taxon>Atribacterales</taxon>
        <taxon>Candidatus Caldatribacteriaceae</taxon>
        <taxon>Candidatus Caldatribacterium</taxon>
    </lineage>
</organism>
<sequence>MKKNIVGMLPEDLVPWLGREGEPSYRARQILRWVYEKKVSSFRDMSDIPLGLREKLSASFVLGTTRIAEVQTSSDGTKKFLLVFPQGDSVEVVAIPQRSWYTVCLSTQVGCPVRCPFCATGRAGFRRPLAADEIVEEAWRVSQNERARITHLVFMGMGEPLLNYGELTRALRVFNSSEGLGIGSRRITVSTVGVPEKILQLARDWPEVNLALSLHAPSDDLRNFLVPLNRTYPLKEVLAAVREYLRLTRRRVTIEYTLWQGLNDGEVHALQLSRLLRGLLVHVNLIPGNRIKGTPFVPSPPERVVAFAALLQKHGIPVTLRRSRGQDIRAACGELYRIHGLRGEVADDYCPEKRCNAAGN</sequence>
<feature type="binding site" evidence="14">
    <location>
        <begin position="158"/>
        <end position="159"/>
    </location>
    <ligand>
        <name>S-adenosyl-L-methionine</name>
        <dbReference type="ChEBI" id="CHEBI:59789"/>
    </ligand>
</feature>
<dbReference type="InterPro" id="IPR007197">
    <property type="entry name" value="rSAM"/>
</dbReference>
<feature type="active site" description="S-methylcysteine intermediate" evidence="14">
    <location>
        <position position="332"/>
    </location>
</feature>
<dbReference type="NCBIfam" id="TIGR00048">
    <property type="entry name" value="rRNA_mod_RlmN"/>
    <property type="match status" value="1"/>
</dbReference>
<comment type="miscellaneous">
    <text evidence="14">Reaction proceeds by a ping-pong mechanism involving intermediate methylation of a conserved cysteine residue.</text>
</comment>
<feature type="binding site" evidence="14">
    <location>
        <position position="111"/>
    </location>
    <ligand>
        <name>[4Fe-4S] cluster</name>
        <dbReference type="ChEBI" id="CHEBI:49883"/>
        <note>4Fe-4S-S-AdoMet</note>
    </ligand>
</feature>
<evidence type="ECO:0000259" key="15">
    <source>
        <dbReference type="PROSITE" id="PS51918"/>
    </source>
</evidence>
<comment type="function">
    <text evidence="14">Specifically methylates position 2 of adenine 2503 in 23S rRNA and position 2 of adenine 37 in tRNAs.</text>
</comment>
<comment type="subcellular location">
    <subcellularLocation>
        <location evidence="1 14">Cytoplasm</location>
    </subcellularLocation>
</comment>
<protein>
    <recommendedName>
        <fullName evidence="14">Probable dual-specificity RNA methyltransferase RlmN</fullName>
        <ecNumber evidence="14">2.1.1.192</ecNumber>
    </recommendedName>
    <alternativeName>
        <fullName evidence="14">23S rRNA (adenine(2503)-C(2))-methyltransferase</fullName>
    </alternativeName>
    <alternativeName>
        <fullName evidence="14">23S rRNA m2A2503 methyltransferase</fullName>
    </alternativeName>
    <alternativeName>
        <fullName evidence="14">Ribosomal RNA large subunit methyltransferase N</fullName>
    </alternativeName>
    <alternativeName>
        <fullName evidence="14">tRNA (adenine(37)-C(2))-methyltransferase</fullName>
    </alternativeName>
    <alternativeName>
        <fullName evidence="14">tRNA m2A37 methyltransferase</fullName>
    </alternativeName>
</protein>
<dbReference type="PROSITE" id="PS51918">
    <property type="entry name" value="RADICAL_SAM"/>
    <property type="match status" value="1"/>
</dbReference>
<feature type="active site" description="Proton acceptor" evidence="14">
    <location>
        <position position="91"/>
    </location>
</feature>
<evidence type="ECO:0000256" key="1">
    <source>
        <dbReference type="ARBA" id="ARBA00004496"/>
    </source>
</evidence>
<dbReference type="PANTHER" id="PTHR30544">
    <property type="entry name" value="23S RRNA METHYLTRANSFERASE"/>
    <property type="match status" value="1"/>
</dbReference>
<dbReference type="SUPFAM" id="SSF102114">
    <property type="entry name" value="Radical SAM enzymes"/>
    <property type="match status" value="1"/>
</dbReference>
<dbReference type="FunFam" id="3.20.20.70:FF:000014">
    <property type="entry name" value="Probable dual-specificity RNA methyltransferase RlmN"/>
    <property type="match status" value="1"/>
</dbReference>
<evidence type="ECO:0000256" key="11">
    <source>
        <dbReference type="ARBA" id="ARBA00023004"/>
    </source>
</evidence>
<dbReference type="HAMAP" id="MF_01849">
    <property type="entry name" value="RNA_methyltr_RlmN"/>
    <property type="match status" value="1"/>
</dbReference>
<feature type="domain" description="Radical SAM core" evidence="15">
    <location>
        <begin position="97"/>
        <end position="327"/>
    </location>
</feature>
<dbReference type="InterPro" id="IPR040072">
    <property type="entry name" value="Methyltransferase_A"/>
</dbReference>
<keyword evidence="13 14" id="KW-1015">Disulfide bond</keyword>
<dbReference type="GO" id="GO:0070475">
    <property type="term" value="P:rRNA base methylation"/>
    <property type="evidence" value="ECO:0007669"/>
    <property type="project" value="UniProtKB-UniRule"/>
</dbReference>
<keyword evidence="8 14" id="KW-0949">S-adenosyl-L-methionine</keyword>
<evidence type="ECO:0000256" key="3">
    <source>
        <dbReference type="ARBA" id="ARBA00022485"/>
    </source>
</evidence>
<dbReference type="InterPro" id="IPR027492">
    <property type="entry name" value="RNA_MTrfase_RlmN"/>
</dbReference>
<gene>
    <name evidence="14 16" type="primary">rlmN</name>
    <name evidence="16" type="ORF">ENV30_08670</name>
</gene>
<dbReference type="Pfam" id="PF21016">
    <property type="entry name" value="RlmN_N"/>
    <property type="match status" value="1"/>
</dbReference>
<evidence type="ECO:0000256" key="2">
    <source>
        <dbReference type="ARBA" id="ARBA00007544"/>
    </source>
</evidence>
<dbReference type="GO" id="GO:0005737">
    <property type="term" value="C:cytoplasm"/>
    <property type="evidence" value="ECO:0007669"/>
    <property type="project" value="UniProtKB-SubCell"/>
</dbReference>
<dbReference type="AlphaFoldDB" id="A0A7V3YHT7"/>
<evidence type="ECO:0000256" key="7">
    <source>
        <dbReference type="ARBA" id="ARBA00022679"/>
    </source>
</evidence>
<dbReference type="PANTHER" id="PTHR30544:SF5">
    <property type="entry name" value="RADICAL SAM CORE DOMAIN-CONTAINING PROTEIN"/>
    <property type="match status" value="1"/>
</dbReference>
<evidence type="ECO:0000256" key="4">
    <source>
        <dbReference type="ARBA" id="ARBA00022490"/>
    </source>
</evidence>
<dbReference type="GO" id="GO:0030488">
    <property type="term" value="P:tRNA methylation"/>
    <property type="evidence" value="ECO:0007669"/>
    <property type="project" value="UniProtKB-UniRule"/>
</dbReference>
<feature type="binding site" evidence="14">
    <location>
        <position position="190"/>
    </location>
    <ligand>
        <name>S-adenosyl-L-methionine</name>
        <dbReference type="ChEBI" id="CHEBI:59789"/>
    </ligand>
</feature>
<evidence type="ECO:0000256" key="9">
    <source>
        <dbReference type="ARBA" id="ARBA00022694"/>
    </source>
</evidence>
<dbReference type="InterPro" id="IPR013785">
    <property type="entry name" value="Aldolase_TIM"/>
</dbReference>
<keyword evidence="7 14" id="KW-0808">Transferase</keyword>
<evidence type="ECO:0000256" key="6">
    <source>
        <dbReference type="ARBA" id="ARBA00022603"/>
    </source>
</evidence>
<dbReference type="GO" id="GO:0051539">
    <property type="term" value="F:4 iron, 4 sulfur cluster binding"/>
    <property type="evidence" value="ECO:0007669"/>
    <property type="project" value="UniProtKB-UniRule"/>
</dbReference>
<evidence type="ECO:0000256" key="8">
    <source>
        <dbReference type="ARBA" id="ARBA00022691"/>
    </source>
</evidence>
<dbReference type="GO" id="GO:0019843">
    <property type="term" value="F:rRNA binding"/>
    <property type="evidence" value="ECO:0007669"/>
    <property type="project" value="UniProtKB-UniRule"/>
</dbReference>
<dbReference type="InterPro" id="IPR058240">
    <property type="entry name" value="rSAM_sf"/>
</dbReference>
<dbReference type="SFLD" id="SFLDG01062">
    <property type="entry name" value="methyltransferase_(Class_A)"/>
    <property type="match status" value="1"/>
</dbReference>
<dbReference type="Gene3D" id="3.20.20.70">
    <property type="entry name" value="Aldolase class I"/>
    <property type="match status" value="1"/>
</dbReference>
<keyword evidence="4 14" id="KW-0963">Cytoplasm</keyword>
<dbReference type="PIRSF" id="PIRSF006004">
    <property type="entry name" value="CHP00048"/>
    <property type="match status" value="1"/>
</dbReference>
<keyword evidence="11 14" id="KW-0408">Iron</keyword>
<dbReference type="EMBL" id="DTFV01000124">
    <property type="protein sequence ID" value="HGI31359.1"/>
    <property type="molecule type" value="Genomic_DNA"/>
</dbReference>
<evidence type="ECO:0000256" key="12">
    <source>
        <dbReference type="ARBA" id="ARBA00023014"/>
    </source>
</evidence>
<accession>A0A7V3YHT7</accession>
<dbReference type="SFLD" id="SFLDS00029">
    <property type="entry name" value="Radical_SAM"/>
    <property type="match status" value="1"/>
</dbReference>
<dbReference type="EC" id="2.1.1.192" evidence="14"/>
<comment type="catalytic activity">
    <reaction evidence="14">
        <text>adenosine(37) in tRNA + 2 reduced [2Fe-2S]-[ferredoxin] + 2 S-adenosyl-L-methionine = 2-methyladenosine(37) in tRNA + 5'-deoxyadenosine + L-methionine + 2 oxidized [2Fe-2S]-[ferredoxin] + S-adenosyl-L-homocysteine</text>
        <dbReference type="Rhea" id="RHEA:43332"/>
        <dbReference type="Rhea" id="RHEA-COMP:10000"/>
        <dbReference type="Rhea" id="RHEA-COMP:10001"/>
        <dbReference type="Rhea" id="RHEA-COMP:10162"/>
        <dbReference type="Rhea" id="RHEA-COMP:10485"/>
        <dbReference type="ChEBI" id="CHEBI:17319"/>
        <dbReference type="ChEBI" id="CHEBI:33737"/>
        <dbReference type="ChEBI" id="CHEBI:33738"/>
        <dbReference type="ChEBI" id="CHEBI:57844"/>
        <dbReference type="ChEBI" id="CHEBI:57856"/>
        <dbReference type="ChEBI" id="CHEBI:59789"/>
        <dbReference type="ChEBI" id="CHEBI:74411"/>
        <dbReference type="ChEBI" id="CHEBI:74497"/>
        <dbReference type="EC" id="2.1.1.192"/>
    </reaction>
</comment>
<dbReference type="CDD" id="cd01335">
    <property type="entry name" value="Radical_SAM"/>
    <property type="match status" value="1"/>
</dbReference>
<evidence type="ECO:0000256" key="5">
    <source>
        <dbReference type="ARBA" id="ARBA00022552"/>
    </source>
</evidence>
<dbReference type="GO" id="GO:0070040">
    <property type="term" value="F:rRNA (adenine(2503)-C2-)-methyltransferase activity"/>
    <property type="evidence" value="ECO:0007669"/>
    <property type="project" value="UniProtKB-UniRule"/>
</dbReference>
<evidence type="ECO:0000256" key="10">
    <source>
        <dbReference type="ARBA" id="ARBA00022723"/>
    </source>
</evidence>
<comment type="caution">
    <text evidence="14">Lacks conserved residue(s) required for the propagation of feature annotation.</text>
</comment>
<reference evidence="16" key="1">
    <citation type="journal article" date="2020" name="mSystems">
        <title>Genome- and Community-Level Interaction Insights into Carbon Utilization and Element Cycling Functions of Hydrothermarchaeota in Hydrothermal Sediment.</title>
        <authorList>
            <person name="Zhou Z."/>
            <person name="Liu Y."/>
            <person name="Xu W."/>
            <person name="Pan J."/>
            <person name="Luo Z.H."/>
            <person name="Li M."/>
        </authorList>
    </citation>
    <scope>NUCLEOTIDE SEQUENCE [LARGE SCALE GENOMIC DNA]</scope>
    <source>
        <strain evidence="16">SpSt-747</strain>
    </source>
</reference>
<dbReference type="SFLD" id="SFLDF00275">
    <property type="entry name" value="adenosine_C2_methyltransferase"/>
    <property type="match status" value="1"/>
</dbReference>
<dbReference type="Gene3D" id="1.10.150.530">
    <property type="match status" value="1"/>
</dbReference>
<dbReference type="GO" id="GO:0046872">
    <property type="term" value="F:metal ion binding"/>
    <property type="evidence" value="ECO:0007669"/>
    <property type="project" value="UniProtKB-KW"/>
</dbReference>
<comment type="caution">
    <text evidence="16">The sequence shown here is derived from an EMBL/GenBank/DDBJ whole genome shotgun (WGS) entry which is preliminary data.</text>
</comment>
<dbReference type="GO" id="GO:0002935">
    <property type="term" value="F:tRNA (adenine(37)-C2)-methyltransferase activity"/>
    <property type="evidence" value="ECO:0007669"/>
    <property type="project" value="UniProtKB-UniRule"/>
</dbReference>
<proteinExistence type="inferred from homology"/>
<feature type="binding site" evidence="14">
    <location>
        <position position="289"/>
    </location>
    <ligand>
        <name>S-adenosyl-L-methionine</name>
        <dbReference type="ChEBI" id="CHEBI:59789"/>
    </ligand>
</feature>
<keyword evidence="3 14" id="KW-0004">4Fe-4S</keyword>
<dbReference type="Pfam" id="PF04055">
    <property type="entry name" value="Radical_SAM"/>
    <property type="match status" value="1"/>
</dbReference>
<evidence type="ECO:0000256" key="13">
    <source>
        <dbReference type="ARBA" id="ARBA00023157"/>
    </source>
</evidence>
<evidence type="ECO:0000256" key="14">
    <source>
        <dbReference type="HAMAP-Rule" id="MF_01849"/>
    </source>
</evidence>
<dbReference type="SMART" id="SM00729">
    <property type="entry name" value="Elp3"/>
    <property type="match status" value="1"/>
</dbReference>
<evidence type="ECO:0000313" key="16">
    <source>
        <dbReference type="EMBL" id="HGI31359.1"/>
    </source>
</evidence>
<comment type="cofactor">
    <cofactor evidence="14">
        <name>[4Fe-4S] cluster</name>
        <dbReference type="ChEBI" id="CHEBI:49883"/>
    </cofactor>
    <text evidence="14">Binds 1 [4Fe-4S] cluster. The cluster is coordinated with 3 cysteines and an exchangeable S-adenosyl-L-methionine.</text>
</comment>
<comment type="similarity">
    <text evidence="2 14">Belongs to the radical SAM superfamily. RlmN family.</text>
</comment>
<keyword evidence="6 14" id="KW-0489">Methyltransferase</keyword>
<feature type="binding site" evidence="14">
    <location>
        <position position="118"/>
    </location>
    <ligand>
        <name>[4Fe-4S] cluster</name>
        <dbReference type="ChEBI" id="CHEBI:49883"/>
        <note>4Fe-4S-S-AdoMet</note>
    </ligand>
</feature>
<dbReference type="InterPro" id="IPR006638">
    <property type="entry name" value="Elp3/MiaA/NifB-like_rSAM"/>
</dbReference>
<dbReference type="GO" id="GO:0000049">
    <property type="term" value="F:tRNA binding"/>
    <property type="evidence" value="ECO:0007669"/>
    <property type="project" value="UniProtKB-UniRule"/>
</dbReference>
<feature type="binding site" evidence="14">
    <location>
        <position position="115"/>
    </location>
    <ligand>
        <name>[4Fe-4S] cluster</name>
        <dbReference type="ChEBI" id="CHEBI:49883"/>
        <note>4Fe-4S-S-AdoMet</note>
    </ligand>
</feature>
<comment type="catalytic activity">
    <reaction evidence="14">
        <text>adenosine(2503) in 23S rRNA + 2 reduced [2Fe-2S]-[ferredoxin] + 2 S-adenosyl-L-methionine = 2-methyladenosine(2503) in 23S rRNA + 5'-deoxyadenosine + L-methionine + 2 oxidized [2Fe-2S]-[ferredoxin] + S-adenosyl-L-homocysteine</text>
        <dbReference type="Rhea" id="RHEA:42916"/>
        <dbReference type="Rhea" id="RHEA-COMP:10000"/>
        <dbReference type="Rhea" id="RHEA-COMP:10001"/>
        <dbReference type="Rhea" id="RHEA-COMP:10152"/>
        <dbReference type="Rhea" id="RHEA-COMP:10282"/>
        <dbReference type="ChEBI" id="CHEBI:17319"/>
        <dbReference type="ChEBI" id="CHEBI:33737"/>
        <dbReference type="ChEBI" id="CHEBI:33738"/>
        <dbReference type="ChEBI" id="CHEBI:57844"/>
        <dbReference type="ChEBI" id="CHEBI:57856"/>
        <dbReference type="ChEBI" id="CHEBI:59789"/>
        <dbReference type="ChEBI" id="CHEBI:74411"/>
        <dbReference type="ChEBI" id="CHEBI:74497"/>
        <dbReference type="EC" id="2.1.1.192"/>
    </reaction>
</comment>
<keyword evidence="12 14" id="KW-0411">Iron-sulfur</keyword>